<evidence type="ECO:0000313" key="3">
    <source>
        <dbReference type="Proteomes" id="UP000800984"/>
    </source>
</evidence>
<accession>A0ABX0I5Z1</accession>
<sequence>MPKFENLSKFDKENEAFLKKTISIEYVPVKEGISQYYLLHQVILINSDEAVNSYNKIYIPSSKNERIEKCKVRVRLKNGKEFDIDAKDIKEEVDEEKDVKYNYFAVKGLEKGAIIEQLFLFEQAPDFNGKTIFMQSELPIETFSFNIIYPKHLVLKTKSYNGVAEPVIDSETYENKTLLSITDKDVTALKDDDKFSNWKNHVKSFRFKLDENTARGTKNLYNFKSFSTNVYENLNEEIDKKSLKAIDDFFKSIKVTSDEQATIWSLEDKIKKNINYSNYFDPKENLSKVIESKQANQSEIVKLFINGFKKFNIPFQIVFASDRFSVPFDKDFESYENLDEVLFYFPKIDKYLYPTGVSYRIPLIPSELADNNGLFIKTKEYSGVTMPFGQVEKISILDAEYTKDIMNIEVDFTKDIQNPTVTTKIEFGGYSNVNLQPIKDLVEKDQYQLILKDIAENYTGSTEFIKLETKNDGLDFVGKMPFTLNVSFEGKNLIKKAADNYLFSIGETIGKQTELYQVSTRKLPVEINFPHAYVRKIKLILPDNVTVKNLEKLIMDYNLVMNNKTEAKFNSSYTKEGNTIIVQNTEFYNVVKYPLELFDAYKNVINAAADFNKMVIVLTKN</sequence>
<name>A0ABX0I5Z1_9FLAO</name>
<gene>
    <name evidence="2" type="ORF">G4D72_10900</name>
</gene>
<feature type="domain" description="DUF3857" evidence="1">
    <location>
        <begin position="37"/>
        <end position="185"/>
    </location>
</feature>
<dbReference type="RefSeq" id="WP_166077734.1">
    <property type="nucleotide sequence ID" value="NZ_JAAJBT010000006.1"/>
</dbReference>
<evidence type="ECO:0000313" key="2">
    <source>
        <dbReference type="EMBL" id="NHM02613.1"/>
    </source>
</evidence>
<evidence type="ECO:0000259" key="1">
    <source>
        <dbReference type="Pfam" id="PF12969"/>
    </source>
</evidence>
<protein>
    <submittedName>
        <fullName evidence="2">DUF3857 domain-containing protein</fullName>
    </submittedName>
</protein>
<comment type="caution">
    <text evidence="2">The sequence shown here is derived from an EMBL/GenBank/DDBJ whole genome shotgun (WGS) entry which is preliminary data.</text>
</comment>
<proteinExistence type="predicted"/>
<dbReference type="Gene3D" id="2.60.40.3140">
    <property type="match status" value="1"/>
</dbReference>
<dbReference type="EMBL" id="JAAJBT010000006">
    <property type="protein sequence ID" value="NHM02613.1"/>
    <property type="molecule type" value="Genomic_DNA"/>
</dbReference>
<dbReference type="Gene3D" id="2.60.120.1130">
    <property type="match status" value="1"/>
</dbReference>
<organism evidence="2 3">
    <name type="scientific">Flavobacterium difficile</name>
    <dbReference type="NCBI Taxonomy" id="2709659"/>
    <lineage>
        <taxon>Bacteria</taxon>
        <taxon>Pseudomonadati</taxon>
        <taxon>Bacteroidota</taxon>
        <taxon>Flavobacteriia</taxon>
        <taxon>Flavobacteriales</taxon>
        <taxon>Flavobacteriaceae</taxon>
        <taxon>Flavobacterium</taxon>
    </lineage>
</organism>
<dbReference type="Pfam" id="PF12969">
    <property type="entry name" value="DUF3857"/>
    <property type="match status" value="1"/>
</dbReference>
<dbReference type="Proteomes" id="UP000800984">
    <property type="component" value="Unassembled WGS sequence"/>
</dbReference>
<reference evidence="2 3" key="1">
    <citation type="submission" date="2020-02" db="EMBL/GenBank/DDBJ databases">
        <authorList>
            <person name="Chen W.-M."/>
        </authorList>
    </citation>
    <scope>NUCLEOTIDE SEQUENCE [LARGE SCALE GENOMIC DNA]</scope>
    <source>
        <strain evidence="2 3">KDG-16</strain>
    </source>
</reference>
<keyword evidence="3" id="KW-1185">Reference proteome</keyword>
<dbReference type="InterPro" id="IPR024618">
    <property type="entry name" value="DUF3857"/>
</dbReference>